<dbReference type="Proteomes" id="UP000270924">
    <property type="component" value="Unassembled WGS sequence"/>
</dbReference>
<organism evidence="1 2">
    <name type="scientific">Wuchereria bancrofti</name>
    <dbReference type="NCBI Taxonomy" id="6293"/>
    <lineage>
        <taxon>Eukaryota</taxon>
        <taxon>Metazoa</taxon>
        <taxon>Ecdysozoa</taxon>
        <taxon>Nematoda</taxon>
        <taxon>Chromadorea</taxon>
        <taxon>Rhabditida</taxon>
        <taxon>Spirurina</taxon>
        <taxon>Spiruromorpha</taxon>
        <taxon>Filarioidea</taxon>
        <taxon>Onchocercidae</taxon>
        <taxon>Wuchereria</taxon>
    </lineage>
</organism>
<evidence type="ECO:0000313" key="2">
    <source>
        <dbReference type="Proteomes" id="UP000270924"/>
    </source>
</evidence>
<evidence type="ECO:0000313" key="1">
    <source>
        <dbReference type="EMBL" id="VDM12288.1"/>
    </source>
</evidence>
<dbReference type="OMA" id="WHKMSSI"/>
<name>A0A3P7FNG8_WUCBA</name>
<gene>
    <name evidence="1" type="ORF">WBA_LOCUS5674</name>
</gene>
<proteinExistence type="predicted"/>
<dbReference type="InParanoid" id="A0A3P7FNG8"/>
<keyword evidence="2" id="KW-1185">Reference proteome</keyword>
<protein>
    <submittedName>
        <fullName evidence="1">Uncharacterized protein</fullName>
    </submittedName>
</protein>
<accession>A0A3P7FNG8</accession>
<reference evidence="1 2" key="1">
    <citation type="submission" date="2018-11" db="EMBL/GenBank/DDBJ databases">
        <authorList>
            <consortium name="Pathogen Informatics"/>
        </authorList>
    </citation>
    <scope>NUCLEOTIDE SEQUENCE [LARGE SCALE GENOMIC DNA]</scope>
</reference>
<dbReference type="EMBL" id="UYWW01002914">
    <property type="protein sequence ID" value="VDM12288.1"/>
    <property type="molecule type" value="Genomic_DNA"/>
</dbReference>
<sequence>MFATVFIIYVVQPVTVSTTSETFNNNRLFIRETLSIRYGSLAPYLNQTLKHKLIINIGGAEIGDINTVFVTNSYNCPEMSSIGRVRSRRPSLVEWTQHMIEKLNPCPSHII</sequence>
<dbReference type="AlphaFoldDB" id="A0A3P7FNG8"/>
<dbReference type="OrthoDB" id="5875569at2759"/>